<dbReference type="InterPro" id="IPR043137">
    <property type="entry name" value="GGT_ssub_C"/>
</dbReference>
<dbReference type="EMBL" id="PQVP01000001">
    <property type="protein sequence ID" value="POZ86419.1"/>
    <property type="molecule type" value="Genomic_DNA"/>
</dbReference>
<evidence type="ECO:0000256" key="3">
    <source>
        <dbReference type="ARBA" id="ARBA00022801"/>
    </source>
</evidence>
<dbReference type="PANTHER" id="PTHR43199">
    <property type="entry name" value="GLUTATHIONE HYDROLASE"/>
    <property type="match status" value="1"/>
</dbReference>
<keyword evidence="4" id="KW-0865">Zymogen</keyword>
<dbReference type="GO" id="GO:0016787">
    <property type="term" value="F:hydrolase activity"/>
    <property type="evidence" value="ECO:0007669"/>
    <property type="project" value="UniProtKB-KW"/>
</dbReference>
<dbReference type="RefSeq" id="WP_089461940.1">
    <property type="nucleotide sequence ID" value="NZ_CM009576.1"/>
</dbReference>
<keyword evidence="3" id="KW-0378">Hydrolase</keyword>
<evidence type="ECO:0000256" key="4">
    <source>
        <dbReference type="ARBA" id="ARBA00023145"/>
    </source>
</evidence>
<evidence type="ECO:0000256" key="2">
    <source>
        <dbReference type="ARBA" id="ARBA00022679"/>
    </source>
</evidence>
<gene>
    <name evidence="5" type="ORF">C3743_07985</name>
</gene>
<organism evidence="5 6">
    <name type="scientific">Burkholderia contaminans</name>
    <dbReference type="NCBI Taxonomy" id="488447"/>
    <lineage>
        <taxon>Bacteria</taxon>
        <taxon>Pseudomonadati</taxon>
        <taxon>Pseudomonadota</taxon>
        <taxon>Betaproteobacteria</taxon>
        <taxon>Burkholderiales</taxon>
        <taxon>Burkholderiaceae</taxon>
        <taxon>Burkholderia</taxon>
        <taxon>Burkholderia cepacia complex</taxon>
    </lineage>
</organism>
<dbReference type="Pfam" id="PF01019">
    <property type="entry name" value="G_glu_transpept"/>
    <property type="match status" value="2"/>
</dbReference>
<dbReference type="AlphaFoldDB" id="A0A2S5E514"/>
<evidence type="ECO:0000313" key="5">
    <source>
        <dbReference type="EMBL" id="POZ86419.1"/>
    </source>
</evidence>
<comment type="similarity">
    <text evidence="1">Belongs to the gamma-glutamyltransferase family.</text>
</comment>
<sequence length="533" mass="56368">MTHFENWQIRKPVVSASGGIVVSQHYKASRIGAAVLEEGGNAIDAAIAASFAIGVLEPWQSGLGGVGHMVVAPADETAFNIDFAARAPLALEPDDYRLTGESARGMFGWPAVVDDRNLEGPFSIGVPGQVAGMTLAHREFGSLPWRRLVEPAVRCAREGLEVDWYLTLKVASAAPGLARYPASAACYLPGGHVPASDWSGAAPPIMLEHQAATLEALAERGGEDFYRGALARRIAADFAAVGSRLCIDDLAAYGAEIKQIEALCYRDAAILTSSELTAGPALACALSLFARQPACDGMAVPDARFFSRIADALAQTYAERIGAGAPTDDARRGTCTTHISVVDRHGNAVALTQTLLSMFGSKVTLPQTGIVTNNAVMWFDPRPGTANSIRPGAVPLSNMCPTVIRRASGDVLALGASGGRRIMPAVMQLITYLVDCGMSVEDAIHFPRLDVSGDPWVTADERIEASVVNAIGATHEVRRAANLIAPNLFGCPNVVLRHAETRQLTGGAFVSSPWSAAAAERDTCRDRHDPVHD</sequence>
<dbReference type="PANTHER" id="PTHR43199:SF1">
    <property type="entry name" value="GLUTATHIONE HYDROLASE PROENZYME"/>
    <property type="match status" value="1"/>
</dbReference>
<evidence type="ECO:0000313" key="6">
    <source>
        <dbReference type="Proteomes" id="UP000238655"/>
    </source>
</evidence>
<dbReference type="PRINTS" id="PR01210">
    <property type="entry name" value="GGTRANSPTASE"/>
</dbReference>
<name>A0A2S5E514_9BURK</name>
<accession>A0A2S5E514</accession>
<keyword evidence="2 5" id="KW-0808">Transferase</keyword>
<protein>
    <submittedName>
        <fullName evidence="5">Gamma-glutamyltransferase</fullName>
    </submittedName>
</protein>
<dbReference type="InterPro" id="IPR051792">
    <property type="entry name" value="GGT_bact"/>
</dbReference>
<dbReference type="SUPFAM" id="SSF56235">
    <property type="entry name" value="N-terminal nucleophile aminohydrolases (Ntn hydrolases)"/>
    <property type="match status" value="1"/>
</dbReference>
<evidence type="ECO:0000256" key="1">
    <source>
        <dbReference type="ARBA" id="ARBA00009381"/>
    </source>
</evidence>
<dbReference type="InterPro" id="IPR029055">
    <property type="entry name" value="Ntn_hydrolases_N"/>
</dbReference>
<dbReference type="Gene3D" id="3.60.20.40">
    <property type="match status" value="1"/>
</dbReference>
<proteinExistence type="inferred from homology"/>
<dbReference type="Proteomes" id="UP000238655">
    <property type="component" value="Chromosome 2"/>
</dbReference>
<dbReference type="GO" id="GO:0016740">
    <property type="term" value="F:transferase activity"/>
    <property type="evidence" value="ECO:0007669"/>
    <property type="project" value="UniProtKB-KW"/>
</dbReference>
<reference evidence="5 6" key="1">
    <citation type="submission" date="2018-01" db="EMBL/GenBank/DDBJ databases">
        <title>Successful Treatment of Persistent Burkholderia cepacia Bacteremia with Ceftazidime-Avibactam.</title>
        <authorList>
            <person name="Tamma P."/>
            <person name="Fan Y."/>
            <person name="Bergman Y."/>
            <person name="Sick-Samuels A."/>
            <person name="Hsu A."/>
            <person name="Timp W."/>
            <person name="Simner P."/>
        </authorList>
    </citation>
    <scope>NUCLEOTIDE SEQUENCE [LARGE SCALE GENOMIC DNA]</scope>
    <source>
        <strain evidence="5 6">170816</strain>
    </source>
</reference>
<comment type="caution">
    <text evidence="5">The sequence shown here is derived from an EMBL/GenBank/DDBJ whole genome shotgun (WGS) entry which is preliminary data.</text>
</comment>